<feature type="region of interest" description="Disordered" evidence="6">
    <location>
        <begin position="720"/>
        <end position="746"/>
    </location>
</feature>
<comment type="caution">
    <text evidence="7">The sequence shown here is derived from an EMBL/GenBank/DDBJ whole genome shotgun (WGS) entry which is preliminary data.</text>
</comment>
<dbReference type="GO" id="GO:0043161">
    <property type="term" value="P:proteasome-mediated ubiquitin-dependent protein catabolic process"/>
    <property type="evidence" value="ECO:0007669"/>
    <property type="project" value="TreeGrafter"/>
</dbReference>
<keyword evidence="8" id="KW-1185">Reference proteome</keyword>
<organism evidence="7 8">
    <name type="scientific">Mycena chlorophos</name>
    <name type="common">Agaric fungus</name>
    <name type="synonym">Agaricus chlorophos</name>
    <dbReference type="NCBI Taxonomy" id="658473"/>
    <lineage>
        <taxon>Eukaryota</taxon>
        <taxon>Fungi</taxon>
        <taxon>Dikarya</taxon>
        <taxon>Basidiomycota</taxon>
        <taxon>Agaricomycotina</taxon>
        <taxon>Agaricomycetes</taxon>
        <taxon>Agaricomycetidae</taxon>
        <taxon>Agaricales</taxon>
        <taxon>Marasmiineae</taxon>
        <taxon>Mycenaceae</taxon>
        <taxon>Mycena</taxon>
    </lineage>
</organism>
<evidence type="ECO:0000256" key="4">
    <source>
        <dbReference type="ARBA" id="ARBA00022737"/>
    </source>
</evidence>
<protein>
    <recommendedName>
        <fullName evidence="9">Armadillo repeat-containing protein 8</fullName>
    </recommendedName>
</protein>
<gene>
    <name evidence="7" type="ORF">HMN09_00252900</name>
</gene>
<dbReference type="PANTHER" id="PTHR15651">
    <property type="entry name" value="ARMADILLO REPEAT-CONTAINING PROTEIN 8"/>
    <property type="match status" value="1"/>
</dbReference>
<dbReference type="OrthoDB" id="5559898at2759"/>
<dbReference type="SMART" id="SM00185">
    <property type="entry name" value="ARM"/>
    <property type="match status" value="5"/>
</dbReference>
<dbReference type="SUPFAM" id="SSF48371">
    <property type="entry name" value="ARM repeat"/>
    <property type="match status" value="2"/>
</dbReference>
<dbReference type="EMBL" id="JACAZE010000003">
    <property type="protein sequence ID" value="KAF7319164.1"/>
    <property type="molecule type" value="Genomic_DNA"/>
</dbReference>
<reference evidence="7" key="1">
    <citation type="submission" date="2020-05" db="EMBL/GenBank/DDBJ databases">
        <title>Mycena genomes resolve the evolution of fungal bioluminescence.</title>
        <authorList>
            <person name="Tsai I.J."/>
        </authorList>
    </citation>
    <scope>NUCLEOTIDE SEQUENCE</scope>
    <source>
        <strain evidence="7">110903Hualien_Pintung</strain>
    </source>
</reference>
<keyword evidence="5" id="KW-0539">Nucleus</keyword>
<evidence type="ECO:0000313" key="8">
    <source>
        <dbReference type="Proteomes" id="UP000613580"/>
    </source>
</evidence>
<dbReference type="PANTHER" id="PTHR15651:SF7">
    <property type="entry name" value="ARMADILLO REPEAT-CONTAINING PROTEIN 8"/>
    <property type="match status" value="1"/>
</dbReference>
<keyword evidence="4" id="KW-0677">Repeat</keyword>
<dbReference type="GO" id="GO:0034657">
    <property type="term" value="C:GID complex"/>
    <property type="evidence" value="ECO:0007669"/>
    <property type="project" value="TreeGrafter"/>
</dbReference>
<dbReference type="InterPro" id="IPR016024">
    <property type="entry name" value="ARM-type_fold"/>
</dbReference>
<name>A0A8H6WNW2_MYCCL</name>
<dbReference type="AlphaFoldDB" id="A0A8H6WNW2"/>
<evidence type="ECO:0000256" key="1">
    <source>
        <dbReference type="ARBA" id="ARBA00004123"/>
    </source>
</evidence>
<dbReference type="Proteomes" id="UP000613580">
    <property type="component" value="Unassembled WGS sequence"/>
</dbReference>
<keyword evidence="3" id="KW-0963">Cytoplasm</keyword>
<evidence type="ECO:0008006" key="9">
    <source>
        <dbReference type="Google" id="ProtNLM"/>
    </source>
</evidence>
<dbReference type="InterPro" id="IPR011989">
    <property type="entry name" value="ARM-like"/>
</dbReference>
<dbReference type="Gene3D" id="1.25.10.10">
    <property type="entry name" value="Leucine-rich Repeat Variant"/>
    <property type="match status" value="3"/>
</dbReference>
<sequence length="796" mass="84564">MTISLSTLKSVKNAVIGNPNAKLKLSQDPEFVQTLVNCLNDVPDGEDLRVEAAHVISSISYGSEAELSALLRCDAPRAFLYALSKLEPADSPAVRAAFARGLRALAIALADTVGPWQWGLAEERSPVLQTMAQAALDAIFRADSLDVLLPLLEDRSTRVSVAQLLGFALRTAGYRTAVVEWMPPEERARRATEVKTNRGWEKTPATVHNEGGWVCRVLTGMVCSREPQLQEAGLWALATVAKDNAAVVATLNRGTDTGETFLNVVLSFARSRSTNLQLAACACATAIIRAIYPPGSAASASYISIINDPPPAYAPATTVMNVVNGILSASVQEESLISRTRSCFILFNLVSDHPALCTAAYERGCLGKLASLLGNLGPSPDGSSSSLSLAPFADWEEAEPAPVSALREAALTALAALSLFDNTIRRSVTDEYGGIILPIIHSGLSHGSVGVRYAACQCVRALSRAVAVLRTNLVDSGLGKAVFRVFLKEERKVEEKKDGVETEDRRVIAAALAAVCNIVNEFSPLRPAYLSDGLVPRLVKLVNGDDPTLRLSSLWAMKNLLHKSSYETKRDVMASFGWGRLVRLLDEPDAALQEQAWAVLRNIAEDEAGVEMIERERELGGGALLGHVTRVLQGAGDDDVVLQAACLLGNLANVAGMQVLIARHTELLAALRSVLAERGPAVRRPVVGAVLELARGSTSGRRALVDAGVAGTLRRMCSAHATTGTSASTSGSVRGRRESLSSGNVVGSPTVGSLGAIGLGSGFGGRFGSGHMEDDRDVIDQAKTALDWLEHGEAYR</sequence>
<feature type="compositionally biased region" description="Low complexity" evidence="6">
    <location>
        <begin position="720"/>
        <end position="733"/>
    </location>
</feature>
<proteinExistence type="predicted"/>
<evidence type="ECO:0000256" key="5">
    <source>
        <dbReference type="ARBA" id="ARBA00023242"/>
    </source>
</evidence>
<dbReference type="InterPro" id="IPR000225">
    <property type="entry name" value="Armadillo"/>
</dbReference>
<evidence type="ECO:0000256" key="3">
    <source>
        <dbReference type="ARBA" id="ARBA00022490"/>
    </source>
</evidence>
<dbReference type="GO" id="GO:0005634">
    <property type="term" value="C:nucleus"/>
    <property type="evidence" value="ECO:0007669"/>
    <property type="project" value="UniProtKB-SubCell"/>
</dbReference>
<comment type="subcellular location">
    <subcellularLocation>
        <location evidence="2">Cytoplasm</location>
    </subcellularLocation>
    <subcellularLocation>
        <location evidence="1">Nucleus</location>
    </subcellularLocation>
</comment>
<evidence type="ECO:0000256" key="2">
    <source>
        <dbReference type="ARBA" id="ARBA00004496"/>
    </source>
</evidence>
<evidence type="ECO:0000256" key="6">
    <source>
        <dbReference type="SAM" id="MobiDB-lite"/>
    </source>
</evidence>
<dbReference type="InterPro" id="IPR038739">
    <property type="entry name" value="ARMC8/Vid28"/>
</dbReference>
<evidence type="ECO:0000313" key="7">
    <source>
        <dbReference type="EMBL" id="KAF7319164.1"/>
    </source>
</evidence>
<accession>A0A8H6WNW2</accession>
<dbReference type="GO" id="GO:0005737">
    <property type="term" value="C:cytoplasm"/>
    <property type="evidence" value="ECO:0007669"/>
    <property type="project" value="UniProtKB-SubCell"/>
</dbReference>